<dbReference type="Pfam" id="PF00288">
    <property type="entry name" value="GHMP_kinases_N"/>
    <property type="match status" value="1"/>
</dbReference>
<evidence type="ECO:0000256" key="13">
    <source>
        <dbReference type="ARBA" id="ARBA00029438"/>
    </source>
</evidence>
<dbReference type="GO" id="GO:0006696">
    <property type="term" value="P:ergosterol biosynthetic process"/>
    <property type="evidence" value="ECO:0007669"/>
    <property type="project" value="EnsemblFungi"/>
</dbReference>
<keyword evidence="14" id="KW-0752">Steroid biosynthesis</keyword>
<evidence type="ECO:0000256" key="9">
    <source>
        <dbReference type="ARBA" id="ARBA00022840"/>
    </source>
</evidence>
<evidence type="ECO:0000313" key="17">
    <source>
        <dbReference type="EMBL" id="ODQ66187.1"/>
    </source>
</evidence>
<dbReference type="EC" id="2.7.1.36" evidence="3 14"/>
<evidence type="ECO:0000256" key="10">
    <source>
        <dbReference type="ARBA" id="ARBA00022842"/>
    </source>
</evidence>
<keyword evidence="4 14" id="KW-0963">Cytoplasm</keyword>
<feature type="non-terminal residue" evidence="17">
    <location>
        <position position="1"/>
    </location>
</feature>
<evidence type="ECO:0000259" key="16">
    <source>
        <dbReference type="Pfam" id="PF08544"/>
    </source>
</evidence>
<dbReference type="GO" id="GO:0005829">
    <property type="term" value="C:cytosol"/>
    <property type="evidence" value="ECO:0007669"/>
    <property type="project" value="TreeGrafter"/>
</dbReference>
<keyword evidence="8 14" id="KW-0418">Kinase</keyword>
<evidence type="ECO:0000256" key="2">
    <source>
        <dbReference type="ARBA" id="ARBA00006495"/>
    </source>
</evidence>
<dbReference type="NCBIfam" id="TIGR00549">
    <property type="entry name" value="mevalon_kin"/>
    <property type="match status" value="1"/>
</dbReference>
<dbReference type="InterPro" id="IPR014721">
    <property type="entry name" value="Ribsml_uS5_D2-typ_fold_subgr"/>
</dbReference>
<dbReference type="OrthoDB" id="1652964at2759"/>
<comment type="catalytic activity">
    <reaction evidence="12">
        <text>(R)-mevalonate + ATP = (R)-5-phosphomevalonate + ADP + H(+)</text>
        <dbReference type="Rhea" id="RHEA:17065"/>
        <dbReference type="ChEBI" id="CHEBI:15378"/>
        <dbReference type="ChEBI" id="CHEBI:30616"/>
        <dbReference type="ChEBI" id="CHEBI:36464"/>
        <dbReference type="ChEBI" id="CHEBI:58146"/>
        <dbReference type="ChEBI" id="CHEBI:456216"/>
        <dbReference type="EC" id="2.7.1.36"/>
    </reaction>
    <physiologicalReaction direction="left-to-right" evidence="12">
        <dbReference type="Rhea" id="RHEA:17066"/>
    </physiologicalReaction>
</comment>
<dbReference type="InterPro" id="IPR036554">
    <property type="entry name" value="GHMP_kinase_C_sf"/>
</dbReference>
<comment type="subcellular location">
    <subcellularLocation>
        <location evidence="1 14">Cytoplasm</location>
    </subcellularLocation>
</comment>
<keyword evidence="14" id="KW-1207">Sterol metabolism</keyword>
<evidence type="ECO:0000256" key="4">
    <source>
        <dbReference type="ARBA" id="ARBA00022490"/>
    </source>
</evidence>
<organism evidence="17 18">
    <name type="scientific">Nadsonia fulvescens var. elongata DSM 6958</name>
    <dbReference type="NCBI Taxonomy" id="857566"/>
    <lineage>
        <taxon>Eukaryota</taxon>
        <taxon>Fungi</taxon>
        <taxon>Dikarya</taxon>
        <taxon>Ascomycota</taxon>
        <taxon>Saccharomycotina</taxon>
        <taxon>Dipodascomycetes</taxon>
        <taxon>Dipodascales</taxon>
        <taxon>Dipodascales incertae sedis</taxon>
        <taxon>Nadsonia</taxon>
    </lineage>
</organism>
<keyword evidence="7 14" id="KW-0547">Nucleotide-binding</keyword>
<feature type="domain" description="GHMP kinase C-terminal" evidence="16">
    <location>
        <begin position="307"/>
        <end position="367"/>
    </location>
</feature>
<reference evidence="17 18" key="1">
    <citation type="journal article" date="2016" name="Proc. Natl. Acad. Sci. U.S.A.">
        <title>Comparative genomics of biotechnologically important yeasts.</title>
        <authorList>
            <person name="Riley R."/>
            <person name="Haridas S."/>
            <person name="Wolfe K.H."/>
            <person name="Lopes M.R."/>
            <person name="Hittinger C.T."/>
            <person name="Goeker M."/>
            <person name="Salamov A.A."/>
            <person name="Wisecaver J.H."/>
            <person name="Long T.M."/>
            <person name="Calvey C.H."/>
            <person name="Aerts A.L."/>
            <person name="Barry K.W."/>
            <person name="Choi C."/>
            <person name="Clum A."/>
            <person name="Coughlan A.Y."/>
            <person name="Deshpande S."/>
            <person name="Douglass A.P."/>
            <person name="Hanson S.J."/>
            <person name="Klenk H.-P."/>
            <person name="LaButti K.M."/>
            <person name="Lapidus A."/>
            <person name="Lindquist E.A."/>
            <person name="Lipzen A.M."/>
            <person name="Meier-Kolthoff J.P."/>
            <person name="Ohm R.A."/>
            <person name="Otillar R.P."/>
            <person name="Pangilinan J.L."/>
            <person name="Peng Y."/>
            <person name="Rokas A."/>
            <person name="Rosa C.A."/>
            <person name="Scheuner C."/>
            <person name="Sibirny A.A."/>
            <person name="Slot J.C."/>
            <person name="Stielow J.B."/>
            <person name="Sun H."/>
            <person name="Kurtzman C.P."/>
            <person name="Blackwell M."/>
            <person name="Grigoriev I.V."/>
            <person name="Jeffries T.W."/>
        </authorList>
    </citation>
    <scope>NUCLEOTIDE SEQUENCE [LARGE SCALE GENOMIC DNA]</scope>
    <source>
        <strain evidence="17 18">DSM 6958</strain>
    </source>
</reference>
<dbReference type="GO" id="GO:0010142">
    <property type="term" value="P:farnesyl diphosphate biosynthetic process, mevalonate pathway"/>
    <property type="evidence" value="ECO:0007669"/>
    <property type="project" value="EnsemblFungi"/>
</dbReference>
<dbReference type="InterPro" id="IPR006204">
    <property type="entry name" value="GHMP_kinase_N_dom"/>
</dbReference>
<evidence type="ECO:0000256" key="12">
    <source>
        <dbReference type="ARBA" id="ARBA00029310"/>
    </source>
</evidence>
<comment type="pathway">
    <text evidence="13 14">Isoprenoid biosynthesis; isopentenyl diphosphate biosynthesis via mevalonate pathway; isopentenyl diphosphate from (R)-mevalonate: step 1/3.</text>
</comment>
<dbReference type="PRINTS" id="PR00959">
    <property type="entry name" value="MEVGALKINASE"/>
</dbReference>
<comment type="similarity">
    <text evidence="2 14">Belongs to the GHMP kinase family. Mevalonate kinase subfamily.</text>
</comment>
<dbReference type="SUPFAM" id="SSF54211">
    <property type="entry name" value="Ribosomal protein S5 domain 2-like"/>
    <property type="match status" value="1"/>
</dbReference>
<dbReference type="UniPathway" id="UPA00057">
    <property type="reaction ID" value="UER00098"/>
</dbReference>
<keyword evidence="14" id="KW-0753">Steroid metabolism</keyword>
<accession>A0A1E3PMY2</accession>
<evidence type="ECO:0000256" key="1">
    <source>
        <dbReference type="ARBA" id="ARBA00004496"/>
    </source>
</evidence>
<gene>
    <name evidence="17" type="ORF">NADFUDRAFT_45732</name>
</gene>
<dbReference type="PROSITE" id="PS00627">
    <property type="entry name" value="GHMP_KINASES_ATP"/>
    <property type="match status" value="1"/>
</dbReference>
<dbReference type="STRING" id="857566.A0A1E3PMY2"/>
<keyword evidence="5 14" id="KW-0444">Lipid biosynthesis</keyword>
<evidence type="ECO:0000256" key="3">
    <source>
        <dbReference type="ARBA" id="ARBA00012103"/>
    </source>
</evidence>
<dbReference type="InterPro" id="IPR020568">
    <property type="entry name" value="Ribosomal_Su5_D2-typ_SF"/>
</dbReference>
<protein>
    <recommendedName>
        <fullName evidence="3 14">Mevalonate kinase</fullName>
        <shortName evidence="14">MK</shortName>
        <ecNumber evidence="3 14">2.7.1.36</ecNumber>
    </recommendedName>
</protein>
<dbReference type="InterPro" id="IPR006203">
    <property type="entry name" value="GHMP_knse_ATP-bd_CS"/>
</dbReference>
<evidence type="ECO:0000256" key="11">
    <source>
        <dbReference type="ARBA" id="ARBA00023098"/>
    </source>
</evidence>
<keyword evidence="6 14" id="KW-0808">Transferase</keyword>
<dbReference type="GO" id="GO:0019287">
    <property type="term" value="P:isopentenyl diphosphate biosynthetic process, mevalonate pathway"/>
    <property type="evidence" value="ECO:0007669"/>
    <property type="project" value="UniProtKB-UniPathway"/>
</dbReference>
<dbReference type="Pfam" id="PF08544">
    <property type="entry name" value="GHMP_kinases_C"/>
    <property type="match status" value="1"/>
</dbReference>
<evidence type="ECO:0000256" key="7">
    <source>
        <dbReference type="ARBA" id="ARBA00022741"/>
    </source>
</evidence>
<proteinExistence type="inferred from homology"/>
<dbReference type="InterPro" id="IPR006205">
    <property type="entry name" value="Mev_gal_kin"/>
</dbReference>
<evidence type="ECO:0000256" key="6">
    <source>
        <dbReference type="ARBA" id="ARBA00022679"/>
    </source>
</evidence>
<dbReference type="InterPro" id="IPR013750">
    <property type="entry name" value="GHMP_kinase_C_dom"/>
</dbReference>
<feature type="domain" description="GHMP kinase N-terminal" evidence="15">
    <location>
        <begin position="129"/>
        <end position="216"/>
    </location>
</feature>
<dbReference type="GO" id="GO:0005524">
    <property type="term" value="F:ATP binding"/>
    <property type="evidence" value="ECO:0007669"/>
    <property type="project" value="UniProtKB-KW"/>
</dbReference>
<evidence type="ECO:0000259" key="15">
    <source>
        <dbReference type="Pfam" id="PF00288"/>
    </source>
</evidence>
<dbReference type="Proteomes" id="UP000095009">
    <property type="component" value="Unassembled WGS sequence"/>
</dbReference>
<dbReference type="PANTHER" id="PTHR43290">
    <property type="entry name" value="MEVALONATE KINASE"/>
    <property type="match status" value="1"/>
</dbReference>
<keyword evidence="9 14" id="KW-0067">ATP-binding</keyword>
<comment type="function">
    <text evidence="14">Mevalonate kinase; part of the second module of ergosterol biosynthesis pathway that includes the middle steps of the pathway. The second module is carried out in the vacuole and involves the formation of farnesyl diphosphate, which is also an important intermediate in the biosynthesis of ubiquinone, dolichol, heme and prenylated proteins.</text>
</comment>
<keyword evidence="10" id="KW-0460">Magnesium</keyword>
<dbReference type="AlphaFoldDB" id="A0A1E3PMY2"/>
<keyword evidence="11 14" id="KW-0443">Lipid metabolism</keyword>
<evidence type="ECO:0000256" key="14">
    <source>
        <dbReference type="RuleBase" id="RU363087"/>
    </source>
</evidence>
<name>A0A1E3PMY2_9ASCO</name>
<evidence type="ECO:0000313" key="18">
    <source>
        <dbReference type="Proteomes" id="UP000095009"/>
    </source>
</evidence>
<dbReference type="Gene3D" id="3.30.70.890">
    <property type="entry name" value="GHMP kinase, C-terminal domain"/>
    <property type="match status" value="1"/>
</dbReference>
<dbReference type="GO" id="GO:0004496">
    <property type="term" value="F:mevalonate kinase activity"/>
    <property type="evidence" value="ECO:0007669"/>
    <property type="project" value="UniProtKB-EC"/>
</dbReference>
<dbReference type="EMBL" id="KV454408">
    <property type="protein sequence ID" value="ODQ66187.1"/>
    <property type="molecule type" value="Genomic_DNA"/>
</dbReference>
<keyword evidence="18" id="KW-1185">Reference proteome</keyword>
<keyword evidence="14" id="KW-0756">Sterol biosynthesis</keyword>
<evidence type="ECO:0000256" key="8">
    <source>
        <dbReference type="ARBA" id="ARBA00022777"/>
    </source>
</evidence>
<evidence type="ECO:0000256" key="5">
    <source>
        <dbReference type="ARBA" id="ARBA00022516"/>
    </source>
</evidence>
<dbReference type="PANTHER" id="PTHR43290:SF2">
    <property type="entry name" value="MEVALONATE KINASE"/>
    <property type="match status" value="1"/>
</dbReference>
<dbReference type="SUPFAM" id="SSF55060">
    <property type="entry name" value="GHMP Kinase, C-terminal domain"/>
    <property type="match status" value="1"/>
</dbReference>
<dbReference type="Gene3D" id="3.30.230.10">
    <property type="match status" value="1"/>
</dbReference>
<sequence length="420" mass="45345">MFVVSAPGKIILFGEHAVVYGKPAIAAAVDLRTYLYVGTDNDENQGHSAGDENTIRLQLPDIGLDHSWDRRNLVWPSSISSQAQSRLDTVFFTRLQKSCLADIPDALHRVAAATFLYLYTHIVPREIAGQTYLVRSNLPIGAGLGSSASISVCFAAAFAILAGWTQTAIEVPLAMTPGSLLTAQSPLELINDWSFVGELCMHGNPSGIDNAVATHGGAIFFQREPAIRRPIAALPPIKLVLTNTGHPRRTADLVAGVKLLRDELTSTTTAIFDAIEHLTEEAYSAITARDSVCDKQLDPRVSERLQTLFRINQGLLLSLGVSHPKLDQIRASATHYNIGETKLTGAGGGGCAITLVQSDTSPLALTQFREQLETPEVGFKVYETTLGGKGVAYASETVSATLYRSLEGAQLQSRGNWVYW</sequence>